<dbReference type="PANTHER" id="PTHR45138:SF9">
    <property type="entry name" value="DIGUANYLATE CYCLASE DGCM-RELATED"/>
    <property type="match status" value="1"/>
</dbReference>
<evidence type="ECO:0000256" key="2">
    <source>
        <dbReference type="ARBA" id="ARBA00034247"/>
    </source>
</evidence>
<dbReference type="Pfam" id="PF00990">
    <property type="entry name" value="GGDEF"/>
    <property type="match status" value="1"/>
</dbReference>
<dbReference type="GO" id="GO:0052621">
    <property type="term" value="F:diguanylate cyclase activity"/>
    <property type="evidence" value="ECO:0007669"/>
    <property type="project" value="UniProtKB-EC"/>
</dbReference>
<organism evidence="4 5">
    <name type="scientific">Roseateles rivi</name>
    <dbReference type="NCBI Taxonomy" id="3299028"/>
    <lineage>
        <taxon>Bacteria</taxon>
        <taxon>Pseudomonadati</taxon>
        <taxon>Pseudomonadota</taxon>
        <taxon>Betaproteobacteria</taxon>
        <taxon>Burkholderiales</taxon>
        <taxon>Sphaerotilaceae</taxon>
        <taxon>Roseateles</taxon>
    </lineage>
</organism>
<dbReference type="PANTHER" id="PTHR45138">
    <property type="entry name" value="REGULATORY COMPONENTS OF SENSORY TRANSDUCTION SYSTEM"/>
    <property type="match status" value="1"/>
</dbReference>
<protein>
    <recommendedName>
        <fullName evidence="1">diguanylate cyclase</fullName>
        <ecNumber evidence="1">2.7.7.65</ecNumber>
    </recommendedName>
</protein>
<name>A0ABW7FTS9_9BURK</name>
<keyword evidence="4" id="KW-0808">Transferase</keyword>
<dbReference type="RefSeq" id="WP_394459252.1">
    <property type="nucleotide sequence ID" value="NZ_JBIGHZ010000002.1"/>
</dbReference>
<evidence type="ECO:0000313" key="5">
    <source>
        <dbReference type="Proteomes" id="UP001606099"/>
    </source>
</evidence>
<evidence type="ECO:0000256" key="1">
    <source>
        <dbReference type="ARBA" id="ARBA00012528"/>
    </source>
</evidence>
<dbReference type="InterPro" id="IPR029787">
    <property type="entry name" value="Nucleotide_cyclase"/>
</dbReference>
<feature type="domain" description="GGDEF" evidence="3">
    <location>
        <begin position="416"/>
        <end position="545"/>
    </location>
</feature>
<dbReference type="Proteomes" id="UP001606099">
    <property type="component" value="Unassembled WGS sequence"/>
</dbReference>
<dbReference type="Gene3D" id="3.30.70.270">
    <property type="match status" value="1"/>
</dbReference>
<dbReference type="InterPro" id="IPR011990">
    <property type="entry name" value="TPR-like_helical_dom_sf"/>
</dbReference>
<dbReference type="CDD" id="cd01949">
    <property type="entry name" value="GGDEF"/>
    <property type="match status" value="1"/>
</dbReference>
<dbReference type="NCBIfam" id="TIGR00254">
    <property type="entry name" value="GGDEF"/>
    <property type="match status" value="1"/>
</dbReference>
<dbReference type="Gene3D" id="1.25.40.10">
    <property type="entry name" value="Tetratricopeptide repeat domain"/>
    <property type="match status" value="2"/>
</dbReference>
<comment type="catalytic activity">
    <reaction evidence="2">
        <text>2 GTP = 3',3'-c-di-GMP + 2 diphosphate</text>
        <dbReference type="Rhea" id="RHEA:24898"/>
        <dbReference type="ChEBI" id="CHEBI:33019"/>
        <dbReference type="ChEBI" id="CHEBI:37565"/>
        <dbReference type="ChEBI" id="CHEBI:58805"/>
        <dbReference type="EC" id="2.7.7.65"/>
    </reaction>
</comment>
<dbReference type="EMBL" id="JBIGHZ010000002">
    <property type="protein sequence ID" value="MFG6447688.1"/>
    <property type="molecule type" value="Genomic_DNA"/>
</dbReference>
<dbReference type="EC" id="2.7.7.65" evidence="1"/>
<proteinExistence type="predicted"/>
<dbReference type="SUPFAM" id="SSF55073">
    <property type="entry name" value="Nucleotide cyclase"/>
    <property type="match status" value="1"/>
</dbReference>
<dbReference type="InterPro" id="IPR050469">
    <property type="entry name" value="Diguanylate_Cyclase"/>
</dbReference>
<dbReference type="Pfam" id="PF13424">
    <property type="entry name" value="TPR_12"/>
    <property type="match status" value="1"/>
</dbReference>
<comment type="caution">
    <text evidence="4">The sequence shown here is derived from an EMBL/GenBank/DDBJ whole genome shotgun (WGS) entry which is preliminary data.</text>
</comment>
<dbReference type="SMART" id="SM00267">
    <property type="entry name" value="GGDEF"/>
    <property type="match status" value="1"/>
</dbReference>
<reference evidence="4 5" key="1">
    <citation type="submission" date="2024-08" db="EMBL/GenBank/DDBJ databases">
        <authorList>
            <person name="Lu H."/>
        </authorList>
    </citation>
    <scope>NUCLEOTIDE SEQUENCE [LARGE SCALE GENOMIC DNA]</scope>
    <source>
        <strain evidence="4 5">BYS180W</strain>
    </source>
</reference>
<sequence>MSVVFSEVLPADWDQDLQRCLTVAHHARQLGQFQMGTTAAARAWVLAQQQESDQHRLAAGQLRLFFALRTGQFQQVLDLAEQVLPLAAELLATRELNEMLRWAALAGAELGAFDTAMNHAHRALQLAQTQGDRVVQALALNSLAVCFHAMGDPWQAERMMRDGAVLMGDEAGPYELLVHSINLTEVLLTQHNITEMLVPPEQTRQLLIRTLHVAREAAQHARTYAAPYALMCAGANLGEVLGLLGEHADARQHLLRAQELARSLGAQHIEGSLYARLARLALEQQQPGQALHHAEHALALMSSESHWSTLFGPQQLHATAYRAAKALGDSACAMHHLERLQQLQRRRNLLALQALSQHTHARVEAESWGLCQSGRTLVRDQAEPMARSDPLTGLSTGALLQQHLPELLLSAEQERRCVTLAVLEIDHFDTLLCHGGQAVGDTLLRDLAQLLRDNVRHSDMQLRSQSQQLQVVLCGVDAKHAAEVFERLREAVLQADWSALALPQRVSLSVGLSCTPPYNAEWLTQHAEAALYRGRQNGGNRVLLG</sequence>
<dbReference type="SUPFAM" id="SSF48452">
    <property type="entry name" value="TPR-like"/>
    <property type="match status" value="2"/>
</dbReference>
<gene>
    <name evidence="4" type="ORF">ACG0Z6_05455</name>
</gene>
<evidence type="ECO:0000259" key="3">
    <source>
        <dbReference type="PROSITE" id="PS50887"/>
    </source>
</evidence>
<keyword evidence="5" id="KW-1185">Reference proteome</keyword>
<keyword evidence="4" id="KW-0548">Nucleotidyltransferase</keyword>
<dbReference type="InterPro" id="IPR000160">
    <property type="entry name" value="GGDEF_dom"/>
</dbReference>
<evidence type="ECO:0000313" key="4">
    <source>
        <dbReference type="EMBL" id="MFG6447688.1"/>
    </source>
</evidence>
<dbReference type="PROSITE" id="PS50887">
    <property type="entry name" value="GGDEF"/>
    <property type="match status" value="1"/>
</dbReference>
<dbReference type="InterPro" id="IPR043128">
    <property type="entry name" value="Rev_trsase/Diguanyl_cyclase"/>
</dbReference>
<accession>A0ABW7FTS9</accession>